<dbReference type="Pfam" id="PF02541">
    <property type="entry name" value="Ppx-GppA"/>
    <property type="match status" value="1"/>
</dbReference>
<comment type="caution">
    <text evidence="2">The sequence shown here is derived from an EMBL/GenBank/DDBJ whole genome shotgun (WGS) entry which is preliminary data.</text>
</comment>
<accession>A0ABX5LSN0</accession>
<organism evidence="2 3">
    <name type="scientific">Hallerella porci</name>
    <dbReference type="NCBI Taxonomy" id="1945871"/>
    <lineage>
        <taxon>Bacteria</taxon>
        <taxon>Pseudomonadati</taxon>
        <taxon>Fibrobacterota</taxon>
        <taxon>Fibrobacteria</taxon>
        <taxon>Fibrobacterales</taxon>
        <taxon>Fibrobacteraceae</taxon>
        <taxon>Hallerella</taxon>
    </lineage>
</organism>
<dbReference type="RefSeq" id="WP_106197550.1">
    <property type="nucleotide sequence ID" value="NZ_JAXEIU010000031.1"/>
</dbReference>
<dbReference type="Proteomes" id="UP000245523">
    <property type="component" value="Unassembled WGS sequence"/>
</dbReference>
<reference evidence="2 3" key="1">
    <citation type="submission" date="2018-05" db="EMBL/GenBank/DDBJ databases">
        <title>Animal gut microbial communities from fecal samples from Wisconsin, USA.</title>
        <authorList>
            <person name="Neumann A."/>
        </authorList>
    </citation>
    <scope>NUCLEOTIDE SEQUENCE [LARGE SCALE GENOMIC DNA]</scope>
    <source>
        <strain evidence="2 3">UWS4</strain>
    </source>
</reference>
<sequence length="302" mass="33256">MANALKTLPASVDIGSHSTILLIADFEKDENGKEILQPKIQKVEICRLGEDVFNFGRITEERLDALSKILNEFRSTAHALGAEIKACAMTEASRRAENGDEVIAAVEKALWVKPRIISGEEEAAYTFRAVEEWHGEGIVTVDIGGGSTEISDGKKAISIPVGALFLFKKMGAIPGPEYKKWEKEELKGNPLRPYAKKPVYLVGGTATALAMVFLNLSEFDFKTIEGVEMNLEQLEKVITKISNVSKELRGSMPGLEKGRSDVIICGLFWLRSLLLRLHAESFCISTAGLRFGLLYPEKQNAN</sequence>
<dbReference type="InterPro" id="IPR050273">
    <property type="entry name" value="GppA/Ppx_hydrolase"/>
</dbReference>
<dbReference type="PANTHER" id="PTHR30005">
    <property type="entry name" value="EXOPOLYPHOSPHATASE"/>
    <property type="match status" value="1"/>
</dbReference>
<evidence type="ECO:0000259" key="1">
    <source>
        <dbReference type="Pfam" id="PF02541"/>
    </source>
</evidence>
<feature type="domain" description="Ppx/GppA phosphatase N-terminal" evidence="1">
    <location>
        <begin position="37"/>
        <end position="297"/>
    </location>
</feature>
<dbReference type="SUPFAM" id="SSF53067">
    <property type="entry name" value="Actin-like ATPase domain"/>
    <property type="match status" value="2"/>
</dbReference>
<dbReference type="InterPro" id="IPR003695">
    <property type="entry name" value="Ppx_GppA_N"/>
</dbReference>
<dbReference type="Gene3D" id="3.30.420.150">
    <property type="entry name" value="Exopolyphosphatase. Domain 2"/>
    <property type="match status" value="1"/>
</dbReference>
<dbReference type="EMBL" id="QGHD01000002">
    <property type="protein sequence ID" value="PWL03943.1"/>
    <property type="molecule type" value="Genomic_DNA"/>
</dbReference>
<protein>
    <submittedName>
        <fullName evidence="2">Ppx/GppA phosphatase</fullName>
    </submittedName>
</protein>
<dbReference type="CDD" id="cd24054">
    <property type="entry name" value="ASKHA_NBD_AaPPX-GppA_MtPPX2-like"/>
    <property type="match status" value="1"/>
</dbReference>
<gene>
    <name evidence="2" type="ORF">B0H50_102115</name>
</gene>
<dbReference type="InterPro" id="IPR043129">
    <property type="entry name" value="ATPase_NBD"/>
</dbReference>
<evidence type="ECO:0000313" key="2">
    <source>
        <dbReference type="EMBL" id="PWL03943.1"/>
    </source>
</evidence>
<name>A0ABX5LSN0_9BACT</name>
<dbReference type="PANTHER" id="PTHR30005:SF0">
    <property type="entry name" value="RETROGRADE REGULATION PROTEIN 2"/>
    <property type="match status" value="1"/>
</dbReference>
<proteinExistence type="predicted"/>
<evidence type="ECO:0000313" key="3">
    <source>
        <dbReference type="Proteomes" id="UP000245523"/>
    </source>
</evidence>
<keyword evidence="3" id="KW-1185">Reference proteome</keyword>
<dbReference type="Gene3D" id="3.30.420.40">
    <property type="match status" value="1"/>
</dbReference>